<name>E3J474_PSEI1</name>
<dbReference type="SUPFAM" id="SSF50475">
    <property type="entry name" value="FMN-binding split barrel"/>
    <property type="match status" value="1"/>
</dbReference>
<dbReference type="PANTHER" id="PTHR34071:SF2">
    <property type="entry name" value="FLAVIN-NUCLEOTIDE-BINDING PROTEIN"/>
    <property type="match status" value="1"/>
</dbReference>
<dbReference type="HOGENOM" id="CLU_067890_0_1_11"/>
<dbReference type="EMBL" id="CP002299">
    <property type="protein sequence ID" value="ADP81853.1"/>
    <property type="molecule type" value="Genomic_DNA"/>
</dbReference>
<evidence type="ECO:0000313" key="2">
    <source>
        <dbReference type="Proteomes" id="UP000002484"/>
    </source>
</evidence>
<proteinExistence type="predicted"/>
<keyword evidence="2" id="KW-1185">Reference proteome</keyword>
<protein>
    <submittedName>
        <fullName evidence="1">Pyridoxamine 5'-phosphate oxidase-related, FMN-binding protein</fullName>
    </submittedName>
</protein>
<gene>
    <name evidence="1" type="ordered locus">FraEuI1c_3846</name>
</gene>
<organism evidence="1 2">
    <name type="scientific">Pseudofrankia inefficax (strain DSM 45817 / CECT 9037 / DDB 130130 / EuI1c)</name>
    <name type="common">Frankia inefficax</name>
    <dbReference type="NCBI Taxonomy" id="298654"/>
    <lineage>
        <taxon>Bacteria</taxon>
        <taxon>Bacillati</taxon>
        <taxon>Actinomycetota</taxon>
        <taxon>Actinomycetes</taxon>
        <taxon>Frankiales</taxon>
        <taxon>Frankiaceae</taxon>
        <taxon>Pseudofrankia</taxon>
    </lineage>
</organism>
<accession>E3J474</accession>
<dbReference type="Gene3D" id="2.30.110.10">
    <property type="entry name" value="Electron Transport, Fmn-binding Protein, Chain A"/>
    <property type="match status" value="1"/>
</dbReference>
<reference evidence="1 2" key="1">
    <citation type="submission" date="2010-10" db="EMBL/GenBank/DDBJ databases">
        <title>Complete sequence of Frankia sp. EuI1c.</title>
        <authorList>
            <consortium name="US DOE Joint Genome Institute"/>
            <person name="Lucas S."/>
            <person name="Copeland A."/>
            <person name="Lapidus A."/>
            <person name="Cheng J.-F."/>
            <person name="Bruce D."/>
            <person name="Goodwin L."/>
            <person name="Pitluck S."/>
            <person name="Chertkov O."/>
            <person name="Detter J.C."/>
            <person name="Han C."/>
            <person name="Tapia R."/>
            <person name="Land M."/>
            <person name="Hauser L."/>
            <person name="Jeffries C."/>
            <person name="Kyrpides N."/>
            <person name="Ivanova N."/>
            <person name="Mikhailova N."/>
            <person name="Beauchemin N."/>
            <person name="Sen A."/>
            <person name="Sur S.A."/>
            <person name="Gtari M."/>
            <person name="Wall L."/>
            <person name="Tisa L."/>
            <person name="Woyke T."/>
        </authorList>
    </citation>
    <scope>NUCLEOTIDE SEQUENCE [LARGE SCALE GENOMIC DNA]</scope>
    <source>
        <strain evidence="2">DSM 45817 / CECT 9037 / EuI1c</strain>
    </source>
</reference>
<dbReference type="Proteomes" id="UP000002484">
    <property type="component" value="Chromosome"/>
</dbReference>
<dbReference type="InterPro" id="IPR012349">
    <property type="entry name" value="Split_barrel_FMN-bd"/>
</dbReference>
<evidence type="ECO:0000313" key="1">
    <source>
        <dbReference type="EMBL" id="ADP81853.1"/>
    </source>
</evidence>
<dbReference type="AlphaFoldDB" id="E3J474"/>
<dbReference type="Pfam" id="PF12900">
    <property type="entry name" value="Pyridox_ox_2"/>
    <property type="match status" value="1"/>
</dbReference>
<dbReference type="InterPro" id="IPR024747">
    <property type="entry name" value="Pyridox_Oxase-rel"/>
</dbReference>
<dbReference type="OrthoDB" id="116031at2"/>
<dbReference type="eggNOG" id="COG3467">
    <property type="taxonomic scope" value="Bacteria"/>
</dbReference>
<dbReference type="PANTHER" id="PTHR34071">
    <property type="entry name" value="5-NITROIMIDAZOLE ANTIBIOTICS RESISTANCE PROTEIN, NIMA-FAMILY-RELATED PROTEIN-RELATED"/>
    <property type="match status" value="1"/>
</dbReference>
<dbReference type="KEGG" id="fri:FraEuI1c_3846"/>
<dbReference type="InParanoid" id="E3J474"/>
<dbReference type="RefSeq" id="WP_013424971.1">
    <property type="nucleotide sequence ID" value="NC_014666.1"/>
</dbReference>
<sequence length="212" mass="22505">MPSTEPTRLPDLMSRDRAELDALLASAVLGHVGLVDEEGHPVVIPTAVVRWEDQLVIHGSTGSHWMRRVGAGAPVSVSIAAIDGVIVARSAFESAVIYRSAVFFGRFAPLDGARKERALDVVTDRLLPGRVAELRRPTARELAATSLLAMPIVDWSLRILDEFAADPADDVAGPAWAGQLRFGPAAATVVPAPDLRPGVPVPPSVTSVFGLR</sequence>